<dbReference type="InterPro" id="IPR009293">
    <property type="entry name" value="UPF0478"/>
</dbReference>
<keyword evidence="1" id="KW-1133">Transmembrane helix</keyword>
<reference evidence="2" key="1">
    <citation type="submission" date="2018-06" db="EMBL/GenBank/DDBJ databases">
        <authorList>
            <person name="Zhirakovskaya E."/>
        </authorList>
    </citation>
    <scope>NUCLEOTIDE SEQUENCE</scope>
</reference>
<keyword evidence="1" id="KW-0812">Transmembrane</keyword>
<evidence type="ECO:0008006" key="3">
    <source>
        <dbReference type="Google" id="ProtNLM"/>
    </source>
</evidence>
<gene>
    <name evidence="2" type="ORF">MNBD_NITROSPIRAE03-2090</name>
</gene>
<evidence type="ECO:0000256" key="1">
    <source>
        <dbReference type="SAM" id="Phobius"/>
    </source>
</evidence>
<organism evidence="2">
    <name type="scientific">hydrothermal vent metagenome</name>
    <dbReference type="NCBI Taxonomy" id="652676"/>
    <lineage>
        <taxon>unclassified sequences</taxon>
        <taxon>metagenomes</taxon>
        <taxon>ecological metagenomes</taxon>
    </lineage>
</organism>
<keyword evidence="1" id="KW-0472">Membrane</keyword>
<feature type="transmembrane region" description="Helical" evidence="1">
    <location>
        <begin position="6"/>
        <end position="25"/>
    </location>
</feature>
<accession>A0A3B1CJQ7</accession>
<evidence type="ECO:0000313" key="2">
    <source>
        <dbReference type="EMBL" id="VAX30736.1"/>
    </source>
</evidence>
<dbReference type="AlphaFoldDB" id="A0A3B1CJQ7"/>
<name>A0A3B1CJQ7_9ZZZZ</name>
<dbReference type="Pfam" id="PF06103">
    <property type="entry name" value="DUF948"/>
    <property type="match status" value="1"/>
</dbReference>
<dbReference type="EMBL" id="UOGI01000085">
    <property type="protein sequence ID" value="VAX30736.1"/>
    <property type="molecule type" value="Genomic_DNA"/>
</dbReference>
<sequence length="128" mass="13698">MSEIAVVIIAVVVIISAGFLIPVLVEFRKTMKRLNEFLDATGKELPPAIDELKQTLENLKNIAGDLQSVTRGMREISDVLTDTASNVRSVSSVISKVGTETNAVIAGLKTGVKTAFGVFLKNLLRKGG</sequence>
<protein>
    <recommendedName>
        <fullName evidence="3">DUF948 domain-containing protein</fullName>
    </recommendedName>
</protein>
<proteinExistence type="predicted"/>